<evidence type="ECO:0000313" key="1">
    <source>
        <dbReference type="EMBL" id="RWX46898.1"/>
    </source>
</evidence>
<keyword evidence="2" id="KW-1185">Reference proteome</keyword>
<comment type="caution">
    <text evidence="1">The sequence shown here is derived from an EMBL/GenBank/DDBJ whole genome shotgun (WGS) entry which is preliminary data.</text>
</comment>
<proteinExistence type="predicted"/>
<organism evidence="1 2">
    <name type="scientific">Candidatus Electrothrix communis</name>
    <dbReference type="NCBI Taxonomy" id="1859133"/>
    <lineage>
        <taxon>Bacteria</taxon>
        <taxon>Pseudomonadati</taxon>
        <taxon>Thermodesulfobacteriota</taxon>
        <taxon>Desulfobulbia</taxon>
        <taxon>Desulfobulbales</taxon>
        <taxon>Desulfobulbaceae</taxon>
        <taxon>Candidatus Electrothrix</taxon>
    </lineage>
</organism>
<evidence type="ECO:0000313" key="2">
    <source>
        <dbReference type="Proteomes" id="UP000288086"/>
    </source>
</evidence>
<dbReference type="EMBL" id="MTKP01000248">
    <property type="protein sequence ID" value="RWX46898.1"/>
    <property type="molecule type" value="Genomic_DNA"/>
</dbReference>
<dbReference type="Proteomes" id="UP000288086">
    <property type="component" value="Unassembled WGS sequence"/>
</dbReference>
<name>A0A444J155_9BACT</name>
<dbReference type="AlphaFoldDB" id="A0A444J155"/>
<sequence>MGSESLEQLQYCPDSHSISAKQASPFFLDNGGSSFFAESLDQYFVDGPFRLGPGCRIAVLLCTTGQVD</sequence>
<accession>A0A444J155</accession>
<protein>
    <submittedName>
        <fullName evidence="1">Uncharacterized protein</fullName>
    </submittedName>
</protein>
<reference evidence="1 2" key="1">
    <citation type="submission" date="2017-01" db="EMBL/GenBank/DDBJ databases">
        <title>The cable genome- insights into the physiology and evolution of filamentous bacteria capable of sulfide oxidation via long distance electron transfer.</title>
        <authorList>
            <person name="Schreiber L."/>
            <person name="Bjerg J.T."/>
            <person name="Boggild A."/>
            <person name="Van De Vossenberg J."/>
            <person name="Meysman F."/>
            <person name="Nielsen L.P."/>
            <person name="Schramm A."/>
            <person name="Kjeldsen K.U."/>
        </authorList>
    </citation>
    <scope>NUCLEOTIDE SEQUENCE [LARGE SCALE GENOMIC DNA]</scope>
    <source>
        <strain evidence="1">A1</strain>
    </source>
</reference>
<gene>
    <name evidence="1" type="ORF">VT98_12482</name>
</gene>